<dbReference type="PANTHER" id="PTHR30344:SF1">
    <property type="entry name" value="6-PHOSPHOGLUCONOLACTONASE"/>
    <property type="match status" value="1"/>
</dbReference>
<dbReference type="InterPro" id="IPR050282">
    <property type="entry name" value="Cycloisomerase_2"/>
</dbReference>
<dbReference type="Proteomes" id="UP000680865">
    <property type="component" value="Unassembled WGS sequence"/>
</dbReference>
<protein>
    <submittedName>
        <fullName evidence="3">Uncharacterized protein</fullName>
    </submittedName>
</protein>
<dbReference type="GO" id="GO:0017057">
    <property type="term" value="F:6-phosphogluconolactonase activity"/>
    <property type="evidence" value="ECO:0007669"/>
    <property type="project" value="TreeGrafter"/>
</dbReference>
<dbReference type="SUPFAM" id="SSF50974">
    <property type="entry name" value="Nitrous oxide reductase, N-terminal domain"/>
    <property type="match status" value="1"/>
</dbReference>
<keyword evidence="4" id="KW-1185">Reference proteome</keyword>
<dbReference type="PANTHER" id="PTHR30344">
    <property type="entry name" value="6-PHOSPHOGLUCONOLACTONASE-RELATED"/>
    <property type="match status" value="1"/>
</dbReference>
<dbReference type="EMBL" id="BOQP01000011">
    <property type="protein sequence ID" value="GIM71937.1"/>
    <property type="molecule type" value="Genomic_DNA"/>
</dbReference>
<dbReference type="RefSeq" id="WP_212997632.1">
    <property type="nucleotide sequence ID" value="NZ_BAAATW010000008.1"/>
</dbReference>
<accession>A0A919VQ93</accession>
<evidence type="ECO:0000313" key="3">
    <source>
        <dbReference type="EMBL" id="GIM71937.1"/>
    </source>
</evidence>
<evidence type="ECO:0000256" key="2">
    <source>
        <dbReference type="SAM" id="MobiDB-lite"/>
    </source>
</evidence>
<feature type="region of interest" description="Disordered" evidence="2">
    <location>
        <begin position="139"/>
        <end position="159"/>
    </location>
</feature>
<evidence type="ECO:0000313" key="4">
    <source>
        <dbReference type="Proteomes" id="UP000680865"/>
    </source>
</evidence>
<evidence type="ECO:0000256" key="1">
    <source>
        <dbReference type="ARBA" id="ARBA00005564"/>
    </source>
</evidence>
<sequence>MATNEDFVYLGCYTDERGGEGEGIALLRRDRATGALTPAGVVARTPAPSFVGQHPTLPVVYAVNELTEGAVSAFAVEPDATLTLLAVRQTGGKEPCHLAVSSDASHLLVANYTSGDVAVFPLDADGVPGERSDLLDLQGSGPVEDRQEGPHAHMVNPDPNGPDVLVCDLGSDRVWHTRLDAVSGRLTLVGPAIVAEPGTGPRHLLRVPGGDILLVGELSGDLGRFRPGPSGAYVQAAVEVTSAAKPNQPSELTTGRNGRFVYVANRGPDTISVFDGDRLIAEVATGGEWPRHIALVGDHLYVANERSHNVTIFRIDPDSGIPVIQGEPVHQGSPTCILQYRTPIGMG</sequence>
<dbReference type="InterPro" id="IPR011045">
    <property type="entry name" value="N2O_reductase_N"/>
</dbReference>
<proteinExistence type="inferred from homology"/>
<dbReference type="Pfam" id="PF10282">
    <property type="entry name" value="Lactonase"/>
    <property type="match status" value="1"/>
</dbReference>
<dbReference type="Gene3D" id="2.130.10.10">
    <property type="entry name" value="YVTN repeat-like/Quinoprotein amine dehydrogenase"/>
    <property type="match status" value="1"/>
</dbReference>
<comment type="similarity">
    <text evidence="1">Belongs to the cycloisomerase 2 family.</text>
</comment>
<dbReference type="AlphaFoldDB" id="A0A919VQ93"/>
<dbReference type="InterPro" id="IPR019405">
    <property type="entry name" value="Lactonase_7-beta_prop"/>
</dbReference>
<reference evidence="3" key="1">
    <citation type="submission" date="2021-03" db="EMBL/GenBank/DDBJ databases">
        <title>Whole genome shotgun sequence of Actinoplanes consettensis NBRC 14913.</title>
        <authorList>
            <person name="Komaki H."/>
            <person name="Tamura T."/>
        </authorList>
    </citation>
    <scope>NUCLEOTIDE SEQUENCE</scope>
    <source>
        <strain evidence="3">NBRC 14913</strain>
    </source>
</reference>
<organism evidence="3 4">
    <name type="scientific">Winogradskya consettensis</name>
    <dbReference type="NCBI Taxonomy" id="113560"/>
    <lineage>
        <taxon>Bacteria</taxon>
        <taxon>Bacillati</taxon>
        <taxon>Actinomycetota</taxon>
        <taxon>Actinomycetes</taxon>
        <taxon>Micromonosporales</taxon>
        <taxon>Micromonosporaceae</taxon>
        <taxon>Winogradskya</taxon>
    </lineage>
</organism>
<comment type="caution">
    <text evidence="3">The sequence shown here is derived from an EMBL/GenBank/DDBJ whole genome shotgun (WGS) entry which is preliminary data.</text>
</comment>
<gene>
    <name evidence="3" type="ORF">Aco04nite_27810</name>
</gene>
<dbReference type="InterPro" id="IPR015943">
    <property type="entry name" value="WD40/YVTN_repeat-like_dom_sf"/>
</dbReference>
<name>A0A919VQ93_9ACTN</name>